<name>F0WMU2_9STRA</name>
<gene>
    <name evidence="1" type="primary">AlNc14C161G7778</name>
    <name evidence="1" type="ORF">ALNC14_087700</name>
</gene>
<reference evidence="1" key="1">
    <citation type="journal article" date="2011" name="PLoS Biol.">
        <title>Gene gain and loss during evolution of obligate parasitism in the white rust pathogen of Arabidopsis thaliana.</title>
        <authorList>
            <person name="Kemen E."/>
            <person name="Gardiner A."/>
            <person name="Schultz-Larsen T."/>
            <person name="Kemen A.C."/>
            <person name="Balmuth A.L."/>
            <person name="Robert-Seilaniantz A."/>
            <person name="Bailey K."/>
            <person name="Holub E."/>
            <person name="Studholme D.J."/>
            <person name="Maclean D."/>
            <person name="Jones J.D."/>
        </authorList>
    </citation>
    <scope>NUCLEOTIDE SEQUENCE</scope>
</reference>
<reference evidence="1" key="2">
    <citation type="submission" date="2011-02" db="EMBL/GenBank/DDBJ databases">
        <authorList>
            <person name="MacLean D."/>
        </authorList>
    </citation>
    <scope>NUCLEOTIDE SEQUENCE</scope>
</reference>
<dbReference type="HOGENOM" id="CLU_1520530_0_0_1"/>
<dbReference type="EMBL" id="FR824206">
    <property type="protein sequence ID" value="CCA22627.1"/>
    <property type="molecule type" value="Genomic_DNA"/>
</dbReference>
<accession>F0WMU2</accession>
<evidence type="ECO:0000313" key="1">
    <source>
        <dbReference type="EMBL" id="CCA22627.1"/>
    </source>
</evidence>
<sequence>MEHFYTTADNPNGNPRRCTCLPNVACLRPHIDLSLVLNQSFYVSANNVLFLWLIHVKTSEEQSLSLFPDRETFVTCPVHAIAVALLMQSAPCISLLLHLTTAKDVAELATTASILLLKLLGGGCHLEANIIHETIFLSATARYPGIHRYENRILRNTEKVAGVQSDLTSQSSRRGEA</sequence>
<proteinExistence type="predicted"/>
<organism evidence="1">
    <name type="scientific">Albugo laibachii Nc14</name>
    <dbReference type="NCBI Taxonomy" id="890382"/>
    <lineage>
        <taxon>Eukaryota</taxon>
        <taxon>Sar</taxon>
        <taxon>Stramenopiles</taxon>
        <taxon>Oomycota</taxon>
        <taxon>Peronosporomycetes</taxon>
        <taxon>Albuginales</taxon>
        <taxon>Albuginaceae</taxon>
        <taxon>Albugo</taxon>
    </lineage>
</organism>
<protein>
    <submittedName>
        <fullName evidence="1">AlNc14C161G7778 protein</fullName>
    </submittedName>
</protein>
<dbReference type="AlphaFoldDB" id="F0WMU2"/>